<dbReference type="PANTHER" id="PTHR34989">
    <property type="entry name" value="PROTEIN HDED"/>
    <property type="match status" value="1"/>
</dbReference>
<feature type="transmembrane region" description="Helical" evidence="1">
    <location>
        <begin position="127"/>
        <end position="143"/>
    </location>
</feature>
<feature type="transmembrane region" description="Helical" evidence="1">
    <location>
        <begin position="68"/>
        <end position="87"/>
    </location>
</feature>
<sequence>MYSFINRIRNYIWLKSLAYILFGLFFLFDPHGTLNIVINLIASFFIVFGVINLISAWRQRARNEVTDYSLAIGITQLVIAVIVFILAVPLLSFLPFILGIVLVITGASNVFTALNHRQYVNVSPMPFVLYGVLLILVGILLAFNPFDTILILLQFFGATLIVMGIMEIVTAWQLRL</sequence>
<accession>A0A0R1KYK1</accession>
<dbReference type="PANTHER" id="PTHR34989:SF1">
    <property type="entry name" value="PROTEIN HDED"/>
    <property type="match status" value="1"/>
</dbReference>
<evidence type="ECO:0000313" key="3">
    <source>
        <dbReference type="Proteomes" id="UP000051581"/>
    </source>
</evidence>
<dbReference type="EMBL" id="AZEA01000008">
    <property type="protein sequence ID" value="KRK88588.1"/>
    <property type="molecule type" value="Genomic_DNA"/>
</dbReference>
<evidence type="ECO:0000256" key="1">
    <source>
        <dbReference type="SAM" id="Phobius"/>
    </source>
</evidence>
<evidence type="ECO:0000313" key="2">
    <source>
        <dbReference type="EMBL" id="KRK88588.1"/>
    </source>
</evidence>
<proteinExistence type="predicted"/>
<dbReference type="PATRIC" id="fig|1423808.3.peg.2511"/>
<dbReference type="RefSeq" id="WP_057824874.1">
    <property type="nucleotide sequence ID" value="NZ_AZEA01000008.1"/>
</dbReference>
<dbReference type="OrthoDB" id="2307496at2"/>
<dbReference type="InterPro" id="IPR052712">
    <property type="entry name" value="Acid_resist_chaperone_HdeD"/>
</dbReference>
<dbReference type="GO" id="GO:0005886">
    <property type="term" value="C:plasma membrane"/>
    <property type="evidence" value="ECO:0007669"/>
    <property type="project" value="TreeGrafter"/>
</dbReference>
<keyword evidence="1" id="KW-1133">Transmembrane helix</keyword>
<dbReference type="Pfam" id="PF03729">
    <property type="entry name" value="DUF308"/>
    <property type="match status" value="2"/>
</dbReference>
<dbReference type="InterPro" id="IPR005325">
    <property type="entry name" value="DUF308_memb"/>
</dbReference>
<feature type="transmembrane region" description="Helical" evidence="1">
    <location>
        <begin position="93"/>
        <end position="115"/>
    </location>
</feature>
<protein>
    <recommendedName>
        <fullName evidence="4">Acid-resistance membrane protein</fullName>
    </recommendedName>
</protein>
<feature type="transmembrane region" description="Helical" evidence="1">
    <location>
        <begin position="12"/>
        <end position="28"/>
    </location>
</feature>
<organism evidence="2 3">
    <name type="scientific">Lentilactobacillus sunkii DSM 19904</name>
    <dbReference type="NCBI Taxonomy" id="1423808"/>
    <lineage>
        <taxon>Bacteria</taxon>
        <taxon>Bacillati</taxon>
        <taxon>Bacillota</taxon>
        <taxon>Bacilli</taxon>
        <taxon>Lactobacillales</taxon>
        <taxon>Lactobacillaceae</taxon>
        <taxon>Lentilactobacillus</taxon>
    </lineage>
</organism>
<reference evidence="2 3" key="1">
    <citation type="journal article" date="2015" name="Genome Announc.">
        <title>Expanding the biotechnology potential of lactobacilli through comparative genomics of 213 strains and associated genera.</title>
        <authorList>
            <person name="Sun Z."/>
            <person name="Harris H.M."/>
            <person name="McCann A."/>
            <person name="Guo C."/>
            <person name="Argimon S."/>
            <person name="Zhang W."/>
            <person name="Yang X."/>
            <person name="Jeffery I.B."/>
            <person name="Cooney J.C."/>
            <person name="Kagawa T.F."/>
            <person name="Liu W."/>
            <person name="Song Y."/>
            <person name="Salvetti E."/>
            <person name="Wrobel A."/>
            <person name="Rasinkangas P."/>
            <person name="Parkhill J."/>
            <person name="Rea M.C."/>
            <person name="O'Sullivan O."/>
            <person name="Ritari J."/>
            <person name="Douillard F.P."/>
            <person name="Paul Ross R."/>
            <person name="Yang R."/>
            <person name="Briner A.E."/>
            <person name="Felis G.E."/>
            <person name="de Vos W.M."/>
            <person name="Barrangou R."/>
            <person name="Klaenhammer T.R."/>
            <person name="Caufield P.W."/>
            <person name="Cui Y."/>
            <person name="Zhang H."/>
            <person name="O'Toole P.W."/>
        </authorList>
    </citation>
    <scope>NUCLEOTIDE SEQUENCE [LARGE SCALE GENOMIC DNA]</scope>
    <source>
        <strain evidence="2 3">DSM 19904</strain>
    </source>
</reference>
<feature type="transmembrane region" description="Helical" evidence="1">
    <location>
        <begin position="149"/>
        <end position="172"/>
    </location>
</feature>
<feature type="transmembrane region" description="Helical" evidence="1">
    <location>
        <begin position="34"/>
        <end position="56"/>
    </location>
</feature>
<keyword evidence="1" id="KW-0472">Membrane</keyword>
<comment type="caution">
    <text evidence="2">The sequence shown here is derived from an EMBL/GenBank/DDBJ whole genome shotgun (WGS) entry which is preliminary data.</text>
</comment>
<dbReference type="AlphaFoldDB" id="A0A0R1KYK1"/>
<keyword evidence="1" id="KW-0812">Transmembrane</keyword>
<name>A0A0R1KYK1_9LACO</name>
<gene>
    <name evidence="2" type="ORF">FD17_GL002460</name>
</gene>
<keyword evidence="3" id="KW-1185">Reference proteome</keyword>
<evidence type="ECO:0008006" key="4">
    <source>
        <dbReference type="Google" id="ProtNLM"/>
    </source>
</evidence>
<dbReference type="Proteomes" id="UP000051581">
    <property type="component" value="Unassembled WGS sequence"/>
</dbReference>